<dbReference type="Gene3D" id="3.10.490.20">
    <property type="match status" value="1"/>
</dbReference>
<proteinExistence type="predicted"/>
<dbReference type="GO" id="GO:0045505">
    <property type="term" value="F:dynein intermediate chain binding"/>
    <property type="evidence" value="ECO:0007669"/>
    <property type="project" value="InterPro"/>
</dbReference>
<evidence type="ECO:0000259" key="2">
    <source>
        <dbReference type="Pfam" id="PF18199"/>
    </source>
</evidence>
<dbReference type="Pfam" id="PF18198">
    <property type="entry name" value="AAA_lid_11"/>
    <property type="match status" value="1"/>
</dbReference>
<feature type="domain" description="Dynein heavy chain AAA lid" evidence="1">
    <location>
        <begin position="53"/>
        <end position="194"/>
    </location>
</feature>
<dbReference type="PANTHER" id="PTHR22878">
    <property type="entry name" value="DYNEIN HEAVY CHAIN 6, AXONEMAL-LIKE-RELATED"/>
    <property type="match status" value="1"/>
</dbReference>
<dbReference type="InterPro" id="IPR042219">
    <property type="entry name" value="AAA_lid_11_sf"/>
</dbReference>
<sequence>MQGRLWDLIPEPILQRCIKVSDEAPTDLKSNLKRAYSKFSQDNIDNCLKPKEFKATLFALCFFHALISGRIKFGAQGWSKKYPFNDGDLTICGQVLRNYLNNAENLGTDVPWPDLRYIFGEIMYGGHITDPWDRRVNNTYLLVLVTPELLVGANLCPGFKSPDSTKLEYVHYVKYIEERFPPEIPQMFGLHPNAEIGFLTNQGVAIFKTVSEISGGGGSGGGGGIEGASSIMASYQSQLPENLDMIEIRGRLRDEDYTPFVIVSLQESDRMNGLLSHMRSSMIELELGISGALNVTDKMEDLAVDFQLNKVNGLWAEKAYASLKLLNAWFADLLLRVDQCVQWTASTALLKSIWISGLFNSMSFLTSNMQVAARGNSLPLDYMTNRCQFYNTTNLDDISGLPPQGVHVHGLFMEGAGWELGKGEEEGYITESKMKDLHPEMPICNIYAVHIDIMSWESMYHCPVFSTSLRGATFIFQANVRMDPDDIETRWILAGAAMLTQDD</sequence>
<dbReference type="AlphaFoldDB" id="A0A7S2PZ92"/>
<dbReference type="InterPro" id="IPR041658">
    <property type="entry name" value="AAA_lid_11"/>
</dbReference>
<evidence type="ECO:0000313" key="3">
    <source>
        <dbReference type="EMBL" id="CAD9628207.1"/>
    </source>
</evidence>
<accession>A0A7S2PZ92</accession>
<dbReference type="GO" id="GO:0051959">
    <property type="term" value="F:dynein light intermediate chain binding"/>
    <property type="evidence" value="ECO:0007669"/>
    <property type="project" value="InterPro"/>
</dbReference>
<gene>
    <name evidence="3" type="ORF">BRAN1462_LOCUS48763</name>
</gene>
<dbReference type="EMBL" id="HBGW01076690">
    <property type="protein sequence ID" value="CAD9628207.1"/>
    <property type="molecule type" value="Transcribed_RNA"/>
</dbReference>
<feature type="domain" description="Dynein heavy chain C-terminal" evidence="2">
    <location>
        <begin position="201"/>
        <end position="500"/>
    </location>
</feature>
<dbReference type="PANTHER" id="PTHR22878:SF63">
    <property type="entry name" value="DYNEIN AXONEMAL HEAVY CHAIN 10"/>
    <property type="match status" value="1"/>
</dbReference>
<dbReference type="InterPro" id="IPR026983">
    <property type="entry name" value="DHC"/>
</dbReference>
<evidence type="ECO:0008006" key="4">
    <source>
        <dbReference type="Google" id="ProtNLM"/>
    </source>
</evidence>
<evidence type="ECO:0000259" key="1">
    <source>
        <dbReference type="Pfam" id="PF18198"/>
    </source>
</evidence>
<dbReference type="InterPro" id="IPR043160">
    <property type="entry name" value="Dynein_C_barrel"/>
</dbReference>
<name>A0A7S2PZ92_9DINO</name>
<dbReference type="FunFam" id="1.10.8.720:FF:000002">
    <property type="entry name" value="Dynein heavy chain 9, axonemal"/>
    <property type="match status" value="1"/>
</dbReference>
<dbReference type="InterPro" id="IPR041228">
    <property type="entry name" value="Dynein_C"/>
</dbReference>
<dbReference type="GO" id="GO:0030286">
    <property type="term" value="C:dynein complex"/>
    <property type="evidence" value="ECO:0007669"/>
    <property type="project" value="InterPro"/>
</dbReference>
<dbReference type="Gene3D" id="1.10.8.720">
    <property type="entry name" value="Region D6 of dynein motor"/>
    <property type="match status" value="1"/>
</dbReference>
<organism evidence="3">
    <name type="scientific">Zooxanthella nutricula</name>
    <dbReference type="NCBI Taxonomy" id="1333877"/>
    <lineage>
        <taxon>Eukaryota</taxon>
        <taxon>Sar</taxon>
        <taxon>Alveolata</taxon>
        <taxon>Dinophyceae</taxon>
        <taxon>Peridiniales</taxon>
        <taxon>Peridiniales incertae sedis</taxon>
        <taxon>Zooxanthella</taxon>
    </lineage>
</organism>
<dbReference type="GO" id="GO:0007018">
    <property type="term" value="P:microtubule-based movement"/>
    <property type="evidence" value="ECO:0007669"/>
    <property type="project" value="InterPro"/>
</dbReference>
<protein>
    <recommendedName>
        <fullName evidence="4">Dynein heavy chain C-terminal domain-containing protein</fullName>
    </recommendedName>
</protein>
<dbReference type="Pfam" id="PF18199">
    <property type="entry name" value="Dynein_C"/>
    <property type="match status" value="1"/>
</dbReference>
<dbReference type="Gene3D" id="1.20.1270.280">
    <property type="match status" value="1"/>
</dbReference>
<reference evidence="3" key="1">
    <citation type="submission" date="2021-01" db="EMBL/GenBank/DDBJ databases">
        <authorList>
            <person name="Corre E."/>
            <person name="Pelletier E."/>
            <person name="Niang G."/>
            <person name="Scheremetjew M."/>
            <person name="Finn R."/>
            <person name="Kale V."/>
            <person name="Holt S."/>
            <person name="Cochrane G."/>
            <person name="Meng A."/>
            <person name="Brown T."/>
            <person name="Cohen L."/>
        </authorList>
    </citation>
    <scope>NUCLEOTIDE SEQUENCE</scope>
    <source>
        <strain evidence="3">RCC3387</strain>
    </source>
</reference>